<dbReference type="PROSITE" id="PS51257">
    <property type="entry name" value="PROKAR_LIPOPROTEIN"/>
    <property type="match status" value="1"/>
</dbReference>
<evidence type="ECO:0000313" key="3">
    <source>
        <dbReference type="Proteomes" id="UP001139516"/>
    </source>
</evidence>
<comment type="caution">
    <text evidence="2">The sequence shown here is derived from an EMBL/GenBank/DDBJ whole genome shotgun (WGS) entry which is preliminary data.</text>
</comment>
<dbReference type="RefSeq" id="WP_248670266.1">
    <property type="nucleotide sequence ID" value="NZ_JALPRX010000223.1"/>
</dbReference>
<dbReference type="AlphaFoldDB" id="A0A9X1YCF7"/>
<reference evidence="2" key="1">
    <citation type="submission" date="2022-04" db="EMBL/GenBank/DDBJ databases">
        <title>Roseomonas acroporae sp. nov., isolated from coral Acropora digitifera.</title>
        <authorList>
            <person name="Sun H."/>
        </authorList>
    </citation>
    <scope>NUCLEOTIDE SEQUENCE</scope>
    <source>
        <strain evidence="2">NAR14</strain>
    </source>
</reference>
<keyword evidence="3" id="KW-1185">Reference proteome</keyword>
<gene>
    <name evidence="2" type="ORF">M0638_28135</name>
</gene>
<protein>
    <submittedName>
        <fullName evidence="2">Uncharacterized protein</fullName>
    </submittedName>
</protein>
<feature type="non-terminal residue" evidence="2">
    <location>
        <position position="93"/>
    </location>
</feature>
<dbReference type="EMBL" id="JALPRX010000223">
    <property type="protein sequence ID" value="MCK8788224.1"/>
    <property type="molecule type" value="Genomic_DNA"/>
</dbReference>
<feature type="region of interest" description="Disordered" evidence="1">
    <location>
        <begin position="19"/>
        <end position="67"/>
    </location>
</feature>
<proteinExistence type="predicted"/>
<evidence type="ECO:0000313" key="2">
    <source>
        <dbReference type="EMBL" id="MCK8788224.1"/>
    </source>
</evidence>
<accession>A0A9X1YCF7</accession>
<name>A0A9X1YCF7_9PROT</name>
<organism evidence="2 3">
    <name type="scientific">Roseomonas acroporae</name>
    <dbReference type="NCBI Taxonomy" id="2937791"/>
    <lineage>
        <taxon>Bacteria</taxon>
        <taxon>Pseudomonadati</taxon>
        <taxon>Pseudomonadota</taxon>
        <taxon>Alphaproteobacteria</taxon>
        <taxon>Acetobacterales</taxon>
        <taxon>Roseomonadaceae</taxon>
        <taxon>Roseomonas</taxon>
    </lineage>
</organism>
<dbReference type="Proteomes" id="UP001139516">
    <property type="component" value="Unassembled WGS sequence"/>
</dbReference>
<evidence type="ECO:0000256" key="1">
    <source>
        <dbReference type="SAM" id="MobiDB-lite"/>
    </source>
</evidence>
<sequence>MPTTDERFRIVGAAGISTSCSKHRNHSSAEAATPAQLPGNPGSLPAPAVGAEDAHTAPPPTTAGEQAEAAIRDRALALAVIRQAIADATATKL</sequence>